<accession>A0A5A7PCT7</accession>
<dbReference type="EMBL" id="BKCP01004350">
    <property type="protein sequence ID" value="GER30444.1"/>
    <property type="molecule type" value="Genomic_DNA"/>
</dbReference>
<dbReference type="Proteomes" id="UP000325081">
    <property type="component" value="Unassembled WGS sequence"/>
</dbReference>
<comment type="caution">
    <text evidence="1">The sequence shown here is derived from an EMBL/GenBank/DDBJ whole genome shotgun (WGS) entry which is preliminary data.</text>
</comment>
<name>A0A5A7PCT7_STRAF</name>
<sequence>MVPVENKNQTHHELFRWTSYEHHRVKTAPEYLEAQPIAEENTRSRCNNNTPRRNAVPRSLQSSANILVALSASSMLAPDAITAHTIAPADEPASDVNFNVTSSTLNISQTNIIAVSKHKGNRSPAAEKLKPGLVTSLRRRSASTSSTICSHTTSGWTGSSTTAPILSFLRRRHHHSICLSSSANISTAGTSQSSIPSTIDPLFFKIRDAIPRKSSPVAAANDFFSDGGGGGGEAL</sequence>
<keyword evidence="1" id="KW-0346">Stress response</keyword>
<keyword evidence="2" id="KW-1185">Reference proteome</keyword>
<protein>
    <submittedName>
        <fullName evidence="1">DNAJ heat shock N-terminal domain-containing protein</fullName>
    </submittedName>
</protein>
<organism evidence="1 2">
    <name type="scientific">Striga asiatica</name>
    <name type="common">Asiatic witchweed</name>
    <name type="synonym">Buchnera asiatica</name>
    <dbReference type="NCBI Taxonomy" id="4170"/>
    <lineage>
        <taxon>Eukaryota</taxon>
        <taxon>Viridiplantae</taxon>
        <taxon>Streptophyta</taxon>
        <taxon>Embryophyta</taxon>
        <taxon>Tracheophyta</taxon>
        <taxon>Spermatophyta</taxon>
        <taxon>Magnoliopsida</taxon>
        <taxon>eudicotyledons</taxon>
        <taxon>Gunneridae</taxon>
        <taxon>Pentapetalae</taxon>
        <taxon>asterids</taxon>
        <taxon>lamiids</taxon>
        <taxon>Lamiales</taxon>
        <taxon>Orobanchaceae</taxon>
        <taxon>Buchnereae</taxon>
        <taxon>Striga</taxon>
    </lineage>
</organism>
<dbReference type="AlphaFoldDB" id="A0A5A7PCT7"/>
<gene>
    <name evidence="1" type="ORF">STAS_06388</name>
</gene>
<evidence type="ECO:0000313" key="2">
    <source>
        <dbReference type="Proteomes" id="UP000325081"/>
    </source>
</evidence>
<evidence type="ECO:0000313" key="1">
    <source>
        <dbReference type="EMBL" id="GER30444.1"/>
    </source>
</evidence>
<proteinExistence type="predicted"/>
<reference evidence="2" key="1">
    <citation type="journal article" date="2019" name="Curr. Biol.">
        <title>Genome Sequence of Striga asiatica Provides Insight into the Evolution of Plant Parasitism.</title>
        <authorList>
            <person name="Yoshida S."/>
            <person name="Kim S."/>
            <person name="Wafula E.K."/>
            <person name="Tanskanen J."/>
            <person name="Kim Y.M."/>
            <person name="Honaas L."/>
            <person name="Yang Z."/>
            <person name="Spallek T."/>
            <person name="Conn C.E."/>
            <person name="Ichihashi Y."/>
            <person name="Cheong K."/>
            <person name="Cui S."/>
            <person name="Der J.P."/>
            <person name="Gundlach H."/>
            <person name="Jiao Y."/>
            <person name="Hori C."/>
            <person name="Ishida J.K."/>
            <person name="Kasahara H."/>
            <person name="Kiba T."/>
            <person name="Kim M.S."/>
            <person name="Koo N."/>
            <person name="Laohavisit A."/>
            <person name="Lee Y.H."/>
            <person name="Lumba S."/>
            <person name="McCourt P."/>
            <person name="Mortimer J.C."/>
            <person name="Mutuku J.M."/>
            <person name="Nomura T."/>
            <person name="Sasaki-Sekimoto Y."/>
            <person name="Seto Y."/>
            <person name="Wang Y."/>
            <person name="Wakatake T."/>
            <person name="Sakakibara H."/>
            <person name="Demura T."/>
            <person name="Yamaguchi S."/>
            <person name="Yoneyama K."/>
            <person name="Manabe R.I."/>
            <person name="Nelson D.C."/>
            <person name="Schulman A.H."/>
            <person name="Timko M.P."/>
            <person name="dePamphilis C.W."/>
            <person name="Choi D."/>
            <person name="Shirasu K."/>
        </authorList>
    </citation>
    <scope>NUCLEOTIDE SEQUENCE [LARGE SCALE GENOMIC DNA]</scope>
    <source>
        <strain evidence="2">cv. UVA1</strain>
    </source>
</reference>